<dbReference type="InterPro" id="IPR036890">
    <property type="entry name" value="HATPase_C_sf"/>
</dbReference>
<dbReference type="Proteomes" id="UP000265742">
    <property type="component" value="Unassembled WGS sequence"/>
</dbReference>
<evidence type="ECO:0000256" key="2">
    <source>
        <dbReference type="ARBA" id="ARBA00012438"/>
    </source>
</evidence>
<keyword evidence="3" id="KW-0597">Phosphoprotein</keyword>
<dbReference type="PANTHER" id="PTHR24421:SF10">
    <property type="entry name" value="NITRATE_NITRITE SENSOR PROTEIN NARQ"/>
    <property type="match status" value="1"/>
</dbReference>
<comment type="caution">
    <text evidence="11">The sequence shown here is derived from an EMBL/GenBank/DDBJ whole genome shotgun (WGS) entry which is preliminary data.</text>
</comment>
<evidence type="ECO:0000256" key="6">
    <source>
        <dbReference type="ARBA" id="ARBA00022777"/>
    </source>
</evidence>
<keyword evidence="9" id="KW-0812">Transmembrane</keyword>
<dbReference type="PANTHER" id="PTHR24421">
    <property type="entry name" value="NITRATE/NITRITE SENSOR PROTEIN NARX-RELATED"/>
    <property type="match status" value="1"/>
</dbReference>
<dbReference type="GO" id="GO:0016020">
    <property type="term" value="C:membrane"/>
    <property type="evidence" value="ECO:0007669"/>
    <property type="project" value="InterPro"/>
</dbReference>
<evidence type="ECO:0000313" key="12">
    <source>
        <dbReference type="Proteomes" id="UP000265742"/>
    </source>
</evidence>
<feature type="transmembrane region" description="Helical" evidence="9">
    <location>
        <begin position="80"/>
        <end position="98"/>
    </location>
</feature>
<evidence type="ECO:0000256" key="9">
    <source>
        <dbReference type="SAM" id="Phobius"/>
    </source>
</evidence>
<dbReference type="InterPro" id="IPR050482">
    <property type="entry name" value="Sensor_HK_TwoCompSys"/>
</dbReference>
<evidence type="ECO:0000256" key="1">
    <source>
        <dbReference type="ARBA" id="ARBA00000085"/>
    </source>
</evidence>
<evidence type="ECO:0000256" key="4">
    <source>
        <dbReference type="ARBA" id="ARBA00022679"/>
    </source>
</evidence>
<evidence type="ECO:0000256" key="3">
    <source>
        <dbReference type="ARBA" id="ARBA00022553"/>
    </source>
</evidence>
<keyword evidence="9" id="KW-1133">Transmembrane helix</keyword>
<accession>A0A3A1U3W7</accession>
<reference evidence="12" key="1">
    <citation type="submission" date="2018-09" db="EMBL/GenBank/DDBJ databases">
        <authorList>
            <person name="Kim I."/>
        </authorList>
    </citation>
    <scope>NUCLEOTIDE SEQUENCE [LARGE SCALE GENOMIC DNA]</scope>
    <source>
        <strain evidence="12">DD4a</strain>
    </source>
</reference>
<gene>
    <name evidence="11" type="ORF">D1781_06785</name>
</gene>
<dbReference type="Gene3D" id="1.20.5.1930">
    <property type="match status" value="1"/>
</dbReference>
<dbReference type="Gene3D" id="3.30.565.10">
    <property type="entry name" value="Histidine kinase-like ATPase, C-terminal domain"/>
    <property type="match status" value="1"/>
</dbReference>
<sequence>MKSLLWLVKASVLPVLALALLAWWSSAAIVRTGGEGMAWWACVLLFGGLGISALLPRVAVLALYGAFVLQLVRADSRFDQAGWLPYAAVFLVAAVLAARTPTARARRVLVALLPLGVLIGLFTNLPSLGPVVWMNDDGSFRPAYSGASGLVNGKSWAPITSIEGMELLVGLLVWSAGSVLLVVAGWMAGSTYRARRLQWEAEAASAAARAALSASEHRLQVTEERDRIAQDVHDITAHSLSVILAQADGAAAHVTDATARSALSTIASSARVALTELRGLLEHLEQQTDGDTARSTADLPELVATVRATGRAVEYVESGSAVPLTRAAGLAAYRIVQEALTNAIRHGTGTGPIRVVLDWTRDGVAITVTSSVDPRRGGERAAPGRGLVGMQQRARLAGGWLTSGVDDETARYLVTAHLPATAAVVA</sequence>
<dbReference type="OrthoDB" id="227596at2"/>
<evidence type="ECO:0000259" key="10">
    <source>
        <dbReference type="Pfam" id="PF07730"/>
    </source>
</evidence>
<dbReference type="AlphaFoldDB" id="A0A3A1U3W7"/>
<keyword evidence="7" id="KW-0067">ATP-binding</keyword>
<evidence type="ECO:0000256" key="7">
    <source>
        <dbReference type="ARBA" id="ARBA00022840"/>
    </source>
</evidence>
<keyword evidence="6" id="KW-0418">Kinase</keyword>
<evidence type="ECO:0000313" key="11">
    <source>
        <dbReference type="EMBL" id="RIX31072.1"/>
    </source>
</evidence>
<feature type="transmembrane region" description="Helical" evidence="9">
    <location>
        <begin position="167"/>
        <end position="188"/>
    </location>
</feature>
<dbReference type="CDD" id="cd16917">
    <property type="entry name" value="HATPase_UhpB-NarQ-NarX-like"/>
    <property type="match status" value="1"/>
</dbReference>
<dbReference type="SUPFAM" id="SSF55874">
    <property type="entry name" value="ATPase domain of HSP90 chaperone/DNA topoisomerase II/histidine kinase"/>
    <property type="match status" value="1"/>
</dbReference>
<keyword evidence="4" id="KW-0808">Transferase</keyword>
<dbReference type="GO" id="GO:0046983">
    <property type="term" value="F:protein dimerization activity"/>
    <property type="evidence" value="ECO:0007669"/>
    <property type="project" value="InterPro"/>
</dbReference>
<keyword evidence="12" id="KW-1185">Reference proteome</keyword>
<keyword evidence="5" id="KW-0547">Nucleotide-binding</keyword>
<feature type="transmembrane region" description="Helical" evidence="9">
    <location>
        <begin position="110"/>
        <end position="133"/>
    </location>
</feature>
<feature type="transmembrane region" description="Helical" evidence="9">
    <location>
        <begin position="37"/>
        <end position="53"/>
    </location>
</feature>
<dbReference type="EC" id="2.7.13.3" evidence="2"/>
<proteinExistence type="predicted"/>
<dbReference type="GO" id="GO:0000155">
    <property type="term" value="F:phosphorelay sensor kinase activity"/>
    <property type="evidence" value="ECO:0007669"/>
    <property type="project" value="InterPro"/>
</dbReference>
<evidence type="ECO:0000256" key="5">
    <source>
        <dbReference type="ARBA" id="ARBA00022741"/>
    </source>
</evidence>
<dbReference type="Pfam" id="PF07730">
    <property type="entry name" value="HisKA_3"/>
    <property type="match status" value="1"/>
</dbReference>
<dbReference type="InterPro" id="IPR011712">
    <property type="entry name" value="Sig_transdc_His_kin_sub3_dim/P"/>
</dbReference>
<dbReference type="EMBL" id="QXTG01000001">
    <property type="protein sequence ID" value="RIX31072.1"/>
    <property type="molecule type" value="Genomic_DNA"/>
</dbReference>
<comment type="catalytic activity">
    <reaction evidence="1">
        <text>ATP + protein L-histidine = ADP + protein N-phospho-L-histidine.</text>
        <dbReference type="EC" id="2.7.13.3"/>
    </reaction>
</comment>
<dbReference type="RefSeq" id="WP_119481434.1">
    <property type="nucleotide sequence ID" value="NZ_QXTG01000001.1"/>
</dbReference>
<organism evidence="11 12">
    <name type="scientific">Amnibacterium setariae</name>
    <dbReference type="NCBI Taxonomy" id="2306585"/>
    <lineage>
        <taxon>Bacteria</taxon>
        <taxon>Bacillati</taxon>
        <taxon>Actinomycetota</taxon>
        <taxon>Actinomycetes</taxon>
        <taxon>Micrococcales</taxon>
        <taxon>Microbacteriaceae</taxon>
        <taxon>Amnibacterium</taxon>
    </lineage>
</organism>
<protein>
    <recommendedName>
        <fullName evidence="2">histidine kinase</fullName>
        <ecNumber evidence="2">2.7.13.3</ecNumber>
    </recommendedName>
</protein>
<keyword evidence="9" id="KW-0472">Membrane</keyword>
<keyword evidence="8" id="KW-0902">Two-component regulatory system</keyword>
<evidence type="ECO:0000256" key="8">
    <source>
        <dbReference type="ARBA" id="ARBA00023012"/>
    </source>
</evidence>
<dbReference type="GO" id="GO:0005524">
    <property type="term" value="F:ATP binding"/>
    <property type="evidence" value="ECO:0007669"/>
    <property type="project" value="UniProtKB-KW"/>
</dbReference>
<name>A0A3A1U3W7_9MICO</name>
<feature type="domain" description="Signal transduction histidine kinase subgroup 3 dimerisation and phosphoacceptor" evidence="10">
    <location>
        <begin position="224"/>
        <end position="287"/>
    </location>
</feature>